<dbReference type="EMBL" id="JADEWL010000013">
    <property type="protein sequence ID" value="MBE9212309.1"/>
    <property type="molecule type" value="Genomic_DNA"/>
</dbReference>
<gene>
    <name evidence="1" type="ORF">IQ247_06235</name>
</gene>
<organism evidence="1 2">
    <name type="scientific">Plectonema cf. radiosum LEGE 06105</name>
    <dbReference type="NCBI Taxonomy" id="945769"/>
    <lineage>
        <taxon>Bacteria</taxon>
        <taxon>Bacillati</taxon>
        <taxon>Cyanobacteriota</taxon>
        <taxon>Cyanophyceae</taxon>
        <taxon>Oscillatoriophycideae</taxon>
        <taxon>Oscillatoriales</taxon>
        <taxon>Microcoleaceae</taxon>
        <taxon>Plectonema</taxon>
    </lineage>
</organism>
<protein>
    <submittedName>
        <fullName evidence="1">Uncharacterized protein</fullName>
    </submittedName>
</protein>
<proteinExistence type="predicted"/>
<dbReference type="RefSeq" id="WP_193918118.1">
    <property type="nucleotide sequence ID" value="NZ_JADEWL010000013.1"/>
</dbReference>
<reference evidence="1" key="1">
    <citation type="submission" date="2020-10" db="EMBL/GenBank/DDBJ databases">
        <authorList>
            <person name="Castelo-Branco R."/>
            <person name="Eusebio N."/>
            <person name="Adriana R."/>
            <person name="Vieira A."/>
            <person name="Brugerolle De Fraissinette N."/>
            <person name="Rezende De Castro R."/>
            <person name="Schneider M.P."/>
            <person name="Vasconcelos V."/>
            <person name="Leao P.N."/>
        </authorList>
    </citation>
    <scope>NUCLEOTIDE SEQUENCE</scope>
    <source>
        <strain evidence="1">LEGE 06105</strain>
    </source>
</reference>
<evidence type="ECO:0000313" key="1">
    <source>
        <dbReference type="EMBL" id="MBE9212309.1"/>
    </source>
</evidence>
<evidence type="ECO:0000313" key="2">
    <source>
        <dbReference type="Proteomes" id="UP000620559"/>
    </source>
</evidence>
<dbReference type="AlphaFoldDB" id="A0A8J7JSA5"/>
<sequence length="69" mass="8373">MAKQPSIKINDRIWRYLDDNEKFFGTYIRLTEKGIRCKWDNSPEKFTTVLLYKDYGTVWEKVKHDINNT</sequence>
<dbReference type="Proteomes" id="UP000620559">
    <property type="component" value="Unassembled WGS sequence"/>
</dbReference>
<name>A0A8J7JSA5_9CYAN</name>
<keyword evidence="2" id="KW-1185">Reference proteome</keyword>
<comment type="caution">
    <text evidence="1">The sequence shown here is derived from an EMBL/GenBank/DDBJ whole genome shotgun (WGS) entry which is preliminary data.</text>
</comment>
<accession>A0A8J7JSA5</accession>